<sequence>MGIQLAAFCDVSHSFLSGKNRAFLCKYSLFINVMSLIVSKKIASDFQYW</sequence>
<reference evidence="1 2" key="1">
    <citation type="journal article" date="2008" name="J. Bacteriol.">
        <title>Insights into the environmental resistance gene pool from the genome sequence of the multidrug-resistant environmental isolate Escherichia coli SMS-3-5.</title>
        <authorList>
            <person name="Fricke W.F."/>
            <person name="Wright M.S."/>
            <person name="Lindell A.H."/>
            <person name="Harkins D.M."/>
            <person name="Baker-Austin C."/>
            <person name="Ravel J."/>
            <person name="Stepanauskas R."/>
        </authorList>
    </citation>
    <scope>NUCLEOTIDE SEQUENCE [LARGE SCALE GENOMIC DNA]</scope>
    <source>
        <strain evidence="2">SMS-3-5 / SECEC</strain>
    </source>
</reference>
<dbReference type="EMBL" id="CP000970">
    <property type="protein sequence ID" value="ACB19339.1"/>
    <property type="molecule type" value="Genomic_DNA"/>
</dbReference>
<dbReference type="Proteomes" id="UP000007011">
    <property type="component" value="Chromosome"/>
</dbReference>
<organism evidence="1 2">
    <name type="scientific">Escherichia coli (strain SMS-3-5 / SECEC)</name>
    <dbReference type="NCBI Taxonomy" id="439855"/>
    <lineage>
        <taxon>Bacteria</taxon>
        <taxon>Pseudomonadati</taxon>
        <taxon>Pseudomonadota</taxon>
        <taxon>Gammaproteobacteria</taxon>
        <taxon>Enterobacterales</taxon>
        <taxon>Enterobacteriaceae</taxon>
        <taxon>Escherichia</taxon>
    </lineage>
</organism>
<dbReference type="HOGENOM" id="CLU_3135535_0_0_6"/>
<protein>
    <submittedName>
        <fullName evidence="1">Uncharacterized protein</fullName>
    </submittedName>
</protein>
<dbReference type="KEGG" id="ecm:EcSMS35_0042"/>
<dbReference type="AlphaFoldDB" id="B1LFX4"/>
<accession>B1LFX4</accession>
<gene>
    <name evidence="1" type="ordered locus">EcSMS35_0042</name>
</gene>
<proteinExistence type="predicted"/>
<evidence type="ECO:0000313" key="1">
    <source>
        <dbReference type="EMBL" id="ACB19339.1"/>
    </source>
</evidence>
<evidence type="ECO:0000313" key="2">
    <source>
        <dbReference type="Proteomes" id="UP000007011"/>
    </source>
</evidence>
<name>B1LFX4_ECOSM</name>